<dbReference type="AlphaFoldDB" id="A0A9P4M942"/>
<feature type="region of interest" description="Disordered" evidence="1">
    <location>
        <begin position="206"/>
        <end position="408"/>
    </location>
</feature>
<organism evidence="2 3">
    <name type="scientific">Rhizodiscina lignyota</name>
    <dbReference type="NCBI Taxonomy" id="1504668"/>
    <lineage>
        <taxon>Eukaryota</taxon>
        <taxon>Fungi</taxon>
        <taxon>Dikarya</taxon>
        <taxon>Ascomycota</taxon>
        <taxon>Pezizomycotina</taxon>
        <taxon>Dothideomycetes</taxon>
        <taxon>Pleosporomycetidae</taxon>
        <taxon>Aulographales</taxon>
        <taxon>Rhizodiscinaceae</taxon>
        <taxon>Rhizodiscina</taxon>
    </lineage>
</organism>
<comment type="caution">
    <text evidence="2">The sequence shown here is derived from an EMBL/GenBank/DDBJ whole genome shotgun (WGS) entry which is preliminary data.</text>
</comment>
<feature type="compositionally biased region" description="Polar residues" evidence="1">
    <location>
        <begin position="376"/>
        <end position="400"/>
    </location>
</feature>
<evidence type="ECO:0000313" key="2">
    <source>
        <dbReference type="EMBL" id="KAF2098982.1"/>
    </source>
</evidence>
<evidence type="ECO:0000313" key="3">
    <source>
        <dbReference type="Proteomes" id="UP000799772"/>
    </source>
</evidence>
<dbReference type="OrthoDB" id="5327145at2759"/>
<reference evidence="2" key="1">
    <citation type="journal article" date="2020" name="Stud. Mycol.">
        <title>101 Dothideomycetes genomes: a test case for predicting lifestyles and emergence of pathogens.</title>
        <authorList>
            <person name="Haridas S."/>
            <person name="Albert R."/>
            <person name="Binder M."/>
            <person name="Bloem J."/>
            <person name="Labutti K."/>
            <person name="Salamov A."/>
            <person name="Andreopoulos B."/>
            <person name="Baker S."/>
            <person name="Barry K."/>
            <person name="Bills G."/>
            <person name="Bluhm B."/>
            <person name="Cannon C."/>
            <person name="Castanera R."/>
            <person name="Culley D."/>
            <person name="Daum C."/>
            <person name="Ezra D."/>
            <person name="Gonzalez J."/>
            <person name="Henrissat B."/>
            <person name="Kuo A."/>
            <person name="Liang C."/>
            <person name="Lipzen A."/>
            <person name="Lutzoni F."/>
            <person name="Magnuson J."/>
            <person name="Mondo S."/>
            <person name="Nolan M."/>
            <person name="Ohm R."/>
            <person name="Pangilinan J."/>
            <person name="Park H.-J."/>
            <person name="Ramirez L."/>
            <person name="Alfaro M."/>
            <person name="Sun H."/>
            <person name="Tritt A."/>
            <person name="Yoshinaga Y."/>
            <person name="Zwiers L.-H."/>
            <person name="Turgeon B."/>
            <person name="Goodwin S."/>
            <person name="Spatafora J."/>
            <person name="Crous P."/>
            <person name="Grigoriev I."/>
        </authorList>
    </citation>
    <scope>NUCLEOTIDE SEQUENCE</scope>
    <source>
        <strain evidence="2">CBS 133067</strain>
    </source>
</reference>
<sequence>MLSAHNDQENLIHGHQTTAAAKPLNQGVRGYGAKTPAPKTPFRVARNDENVVFGGGKSALKTNGKAQAAGGKKAVKLDDNAFVTPAGPRNRAPLGMKTTNARANAFQTPGPLTVDNHADKTLQKTVSPRLRRPKVKIHQPELVAEVQSEEEPDIEYMPPRVEPLPDHPSDDEESGWGPNKRFPQFEGENFTRGWQDVYFGEEYMEKRRKEGEEKDKKALAEQDAKMEKMAEKEWQETHARLRAELGLSPIKNAGKSDHEKETQNVAKSTSSRATKSGVTSGSRAASTLNSRSAAAALAAPTKASLARSVPPKPSQAPPASRQGLLGRKIRNSSSTSQSSTASSKDQSSDTDVAKAKHAAVTAAAKSTLGYSKGRAASSTLRKPLATLSSNPKPKPNQTPKAPSKVHSELKVEAKQAQAGGEFDRFSAINSLGAIDSEDELGIGGGVDGLNIFPNDEDEEIFQLQLDG</sequence>
<name>A0A9P4M942_9PEZI</name>
<feature type="region of interest" description="Disordered" evidence="1">
    <location>
        <begin position="145"/>
        <end position="187"/>
    </location>
</feature>
<dbReference type="EMBL" id="ML978126">
    <property type="protein sequence ID" value="KAF2098982.1"/>
    <property type="molecule type" value="Genomic_DNA"/>
</dbReference>
<feature type="compositionally biased region" description="Low complexity" evidence="1">
    <location>
        <begin position="282"/>
        <end position="307"/>
    </location>
</feature>
<gene>
    <name evidence="2" type="ORF">NA57DRAFT_76217</name>
</gene>
<dbReference type="Proteomes" id="UP000799772">
    <property type="component" value="Unassembled WGS sequence"/>
</dbReference>
<feature type="compositionally biased region" description="Basic and acidic residues" evidence="1">
    <location>
        <begin position="1"/>
        <end position="12"/>
    </location>
</feature>
<keyword evidence="3" id="KW-1185">Reference proteome</keyword>
<proteinExistence type="predicted"/>
<feature type="region of interest" description="Disordered" evidence="1">
    <location>
        <begin position="1"/>
        <end position="41"/>
    </location>
</feature>
<protein>
    <submittedName>
        <fullName evidence="2">Uncharacterized protein</fullName>
    </submittedName>
</protein>
<feature type="compositionally biased region" description="Polar residues" evidence="1">
    <location>
        <begin position="263"/>
        <end position="281"/>
    </location>
</feature>
<accession>A0A9P4M942</accession>
<feature type="compositionally biased region" description="Low complexity" evidence="1">
    <location>
        <begin position="332"/>
        <end position="345"/>
    </location>
</feature>
<feature type="compositionally biased region" description="Basic and acidic residues" evidence="1">
    <location>
        <begin position="206"/>
        <end position="243"/>
    </location>
</feature>
<evidence type="ECO:0000256" key="1">
    <source>
        <dbReference type="SAM" id="MobiDB-lite"/>
    </source>
</evidence>